<dbReference type="PANTHER" id="PTHR21339">
    <property type="entry name" value="RADICAL S-ADENOSYL METHIONINE DOMAIN-CONTAINING PROTEIN 2"/>
    <property type="match status" value="1"/>
</dbReference>
<dbReference type="SFLD" id="SFLDG01067">
    <property type="entry name" value="SPASM/twitch_domain_containing"/>
    <property type="match status" value="1"/>
</dbReference>
<dbReference type="OrthoDB" id="549750at2759"/>
<dbReference type="InterPro" id="IPR013785">
    <property type="entry name" value="Aldolase_TIM"/>
</dbReference>
<dbReference type="GO" id="GO:0051539">
    <property type="term" value="F:4 iron, 4 sulfur cluster binding"/>
    <property type="evidence" value="ECO:0007669"/>
    <property type="project" value="UniProtKB-KW"/>
</dbReference>
<dbReference type="Gene3D" id="3.20.20.70">
    <property type="entry name" value="Aldolase class I"/>
    <property type="match status" value="1"/>
</dbReference>
<dbReference type="InterPro" id="IPR051196">
    <property type="entry name" value="RSAD2/Viperin_antiviral"/>
</dbReference>
<dbReference type="InterPro" id="IPR007197">
    <property type="entry name" value="rSAM"/>
</dbReference>
<dbReference type="GO" id="GO:0051607">
    <property type="term" value="P:defense response to virus"/>
    <property type="evidence" value="ECO:0007669"/>
    <property type="project" value="UniProtKB-KW"/>
</dbReference>
<evidence type="ECO:0000256" key="8">
    <source>
        <dbReference type="ARBA" id="ARBA00023128"/>
    </source>
</evidence>
<comment type="cofactor">
    <cofactor evidence="1">
        <name>[4Fe-4S] cluster</name>
        <dbReference type="ChEBI" id="CHEBI:49883"/>
    </cofactor>
</comment>
<dbReference type="GO" id="GO:0046872">
    <property type="term" value="F:metal ion binding"/>
    <property type="evidence" value="ECO:0007669"/>
    <property type="project" value="UniProtKB-KW"/>
</dbReference>
<keyword evidence="3" id="KW-0949">S-adenosyl-L-methionine</keyword>
<dbReference type="EMBL" id="LJZO01000038">
    <property type="protein sequence ID" value="ROV92272.1"/>
    <property type="molecule type" value="Genomic_DNA"/>
</dbReference>
<evidence type="ECO:0000256" key="4">
    <source>
        <dbReference type="ARBA" id="ARBA00022723"/>
    </source>
</evidence>
<evidence type="ECO:0000256" key="1">
    <source>
        <dbReference type="ARBA" id="ARBA00001966"/>
    </source>
</evidence>
<dbReference type="SUPFAM" id="SSF102114">
    <property type="entry name" value="Radical SAM enzymes"/>
    <property type="match status" value="1"/>
</dbReference>
<keyword evidence="8" id="KW-0496">Mitochondrion</keyword>
<keyword evidence="2" id="KW-0004">4Fe-4S</keyword>
<gene>
    <name evidence="10" type="ORF">VSDG_07224</name>
</gene>
<sequence length="308" mass="35693">MYRRVVNTQIPVSVNYFITRRCNKECGFCFHTAKTSNTAPLEDAKRALALLKHAGMRKINFAGGEPFINPKFLGDLLQYGKETLELESASIVSNGSLIRESWLRKYGQHLDILAISCDSFDEKTNIRIGRGNGDNVKQLFRIRDWCLRYGIKFKLNTVVCRYNFDEDMVQRVTELDPFRWKCFQVLKVEGENDNNKTLRDVREFEIEDREFEAFCRRHKRLPFFVPESNRVMADSYLLLDENLRFISGTNKTITSRSILEVGVQEALRAVNWDQQAFHERGGVYEWTKDELDAGKDGCGSELATGLDW</sequence>
<dbReference type="Proteomes" id="UP000284375">
    <property type="component" value="Unassembled WGS sequence"/>
</dbReference>
<evidence type="ECO:0000256" key="5">
    <source>
        <dbReference type="ARBA" id="ARBA00023004"/>
    </source>
</evidence>
<evidence type="ECO:0000313" key="11">
    <source>
        <dbReference type="Proteomes" id="UP000284375"/>
    </source>
</evidence>
<proteinExistence type="predicted"/>
<organism evidence="10 11">
    <name type="scientific">Cytospora chrysosperma</name>
    <name type="common">Cytospora canker fungus</name>
    <name type="synonym">Sphaeria chrysosperma</name>
    <dbReference type="NCBI Taxonomy" id="252740"/>
    <lineage>
        <taxon>Eukaryota</taxon>
        <taxon>Fungi</taxon>
        <taxon>Dikarya</taxon>
        <taxon>Ascomycota</taxon>
        <taxon>Pezizomycotina</taxon>
        <taxon>Sordariomycetes</taxon>
        <taxon>Sordariomycetidae</taxon>
        <taxon>Diaporthales</taxon>
        <taxon>Cytosporaceae</taxon>
        <taxon>Cytospora</taxon>
    </lineage>
</organism>
<dbReference type="InterPro" id="IPR006638">
    <property type="entry name" value="Elp3/MiaA/NifB-like_rSAM"/>
</dbReference>
<dbReference type="SFLD" id="SFLDG01088">
    <property type="entry name" value="antiviral_proteins"/>
    <property type="match status" value="1"/>
</dbReference>
<dbReference type="NCBIfam" id="NF038283">
    <property type="entry name" value="viperin_w_prok"/>
    <property type="match status" value="1"/>
</dbReference>
<keyword evidence="6" id="KW-0411">Iron-sulfur</keyword>
<dbReference type="CDD" id="cd01335">
    <property type="entry name" value="Radical_SAM"/>
    <property type="match status" value="1"/>
</dbReference>
<dbReference type="SFLD" id="SFLDS00029">
    <property type="entry name" value="Radical_SAM"/>
    <property type="match status" value="1"/>
</dbReference>
<reference evidence="10 11" key="1">
    <citation type="submission" date="2015-09" db="EMBL/GenBank/DDBJ databases">
        <title>Host preference determinants of Valsa canker pathogens revealed by comparative genomics.</title>
        <authorList>
            <person name="Yin Z."/>
            <person name="Huang L."/>
        </authorList>
    </citation>
    <scope>NUCLEOTIDE SEQUENCE [LARGE SCALE GENOMIC DNA]</scope>
    <source>
        <strain evidence="10 11">YSFL</strain>
    </source>
</reference>
<comment type="caution">
    <text evidence="10">The sequence shown here is derived from an EMBL/GenBank/DDBJ whole genome shotgun (WGS) entry which is preliminary data.</text>
</comment>
<dbReference type="STRING" id="252740.A0A423VMR2"/>
<dbReference type="PANTHER" id="PTHR21339:SF0">
    <property type="entry name" value="S-ADENOSYLMETHIONINE-DEPENDENT NUCLEOTIDE DEHYDRATASE RSAD2"/>
    <property type="match status" value="1"/>
</dbReference>
<dbReference type="InterPro" id="IPR058240">
    <property type="entry name" value="rSAM_sf"/>
</dbReference>
<dbReference type="PROSITE" id="PS51918">
    <property type="entry name" value="RADICAL_SAM"/>
    <property type="match status" value="1"/>
</dbReference>
<dbReference type="GO" id="GO:0003824">
    <property type="term" value="F:catalytic activity"/>
    <property type="evidence" value="ECO:0007669"/>
    <property type="project" value="InterPro"/>
</dbReference>
<keyword evidence="7" id="KW-0051">Antiviral defense</keyword>
<dbReference type="SMART" id="SM00729">
    <property type="entry name" value="Elp3"/>
    <property type="match status" value="1"/>
</dbReference>
<accession>A0A423VMR2</accession>
<evidence type="ECO:0000256" key="3">
    <source>
        <dbReference type="ARBA" id="ARBA00022691"/>
    </source>
</evidence>
<evidence type="ECO:0000256" key="2">
    <source>
        <dbReference type="ARBA" id="ARBA00022485"/>
    </source>
</evidence>
<protein>
    <recommendedName>
        <fullName evidence="9">Radical SAM core domain-containing protein</fullName>
    </recommendedName>
</protein>
<evidence type="ECO:0000256" key="7">
    <source>
        <dbReference type="ARBA" id="ARBA00023118"/>
    </source>
</evidence>
<dbReference type="Pfam" id="PF04055">
    <property type="entry name" value="Radical_SAM"/>
    <property type="match status" value="1"/>
</dbReference>
<name>A0A423VMR2_CYTCH</name>
<dbReference type="AlphaFoldDB" id="A0A423VMR2"/>
<keyword evidence="4" id="KW-0479">Metal-binding</keyword>
<keyword evidence="5" id="KW-0408">Iron</keyword>
<evidence type="ECO:0000313" key="10">
    <source>
        <dbReference type="EMBL" id="ROV92272.1"/>
    </source>
</evidence>
<evidence type="ECO:0000259" key="9">
    <source>
        <dbReference type="PROSITE" id="PS51918"/>
    </source>
</evidence>
<keyword evidence="11" id="KW-1185">Reference proteome</keyword>
<feature type="domain" description="Radical SAM core" evidence="9">
    <location>
        <begin position="8"/>
        <end position="224"/>
    </location>
</feature>
<dbReference type="SFLD" id="SFLDF00318">
    <property type="entry name" value="Viperin"/>
    <property type="match status" value="1"/>
</dbReference>
<evidence type="ECO:0000256" key="6">
    <source>
        <dbReference type="ARBA" id="ARBA00023014"/>
    </source>
</evidence>